<feature type="region of interest" description="Disordered" evidence="3">
    <location>
        <begin position="653"/>
        <end position="674"/>
    </location>
</feature>
<dbReference type="CDD" id="cd03404">
    <property type="entry name" value="SPFH_HflK"/>
    <property type="match status" value="1"/>
</dbReference>
<evidence type="ECO:0000256" key="3">
    <source>
        <dbReference type="SAM" id="MobiDB-lite"/>
    </source>
</evidence>
<keyword evidence="7" id="KW-1185">Reference proteome</keyword>
<dbReference type="InterPro" id="IPR010201">
    <property type="entry name" value="HflK"/>
</dbReference>
<evidence type="ECO:0000313" key="7">
    <source>
        <dbReference type="Proteomes" id="UP000009319"/>
    </source>
</evidence>
<dbReference type="GO" id="GO:0016020">
    <property type="term" value="C:membrane"/>
    <property type="evidence" value="ECO:0007669"/>
    <property type="project" value="UniProtKB-SubCell"/>
</dbReference>
<name>K0PQL8_9HYPH</name>
<gene>
    <name evidence="6" type="ORF">BN77_p11634</name>
</gene>
<dbReference type="Proteomes" id="UP000009319">
    <property type="component" value="Unassembled WGS sequence"/>
</dbReference>
<reference evidence="6 7" key="1">
    <citation type="journal article" date="2013" name="Genome Announc.">
        <title>Draft Genome Sequence of Rhizobium mesoamericanum STM3625, a Nitrogen-Fixing Symbiont of Mimosa pudica Isolated in French Guiana (South America).</title>
        <authorList>
            <person name="Moulin L."/>
            <person name="Mornico D."/>
            <person name="Melkonian R."/>
            <person name="Klonowska A."/>
        </authorList>
    </citation>
    <scope>NUCLEOTIDE SEQUENCE [LARGE SCALE GENOMIC DNA]</scope>
    <source>
        <strain evidence="6 7">STM3625</strain>
    </source>
</reference>
<evidence type="ECO:0000256" key="2">
    <source>
        <dbReference type="ARBA" id="ARBA00006971"/>
    </source>
</evidence>
<evidence type="ECO:0000259" key="5">
    <source>
        <dbReference type="SMART" id="SM00244"/>
    </source>
</evidence>
<feature type="transmembrane region" description="Helical" evidence="4">
    <location>
        <begin position="322"/>
        <end position="341"/>
    </location>
</feature>
<evidence type="ECO:0000313" key="6">
    <source>
        <dbReference type="EMBL" id="CCM78936.1"/>
    </source>
</evidence>
<accession>K0PQL8</accession>
<dbReference type="InterPro" id="IPR001107">
    <property type="entry name" value="Band_7"/>
</dbReference>
<feature type="transmembrane region" description="Helical" evidence="4">
    <location>
        <begin position="60"/>
        <end position="81"/>
    </location>
</feature>
<keyword evidence="4" id="KW-0472">Membrane</keyword>
<comment type="similarity">
    <text evidence="2">Belongs to the band 7/mec-2 family. HflK subfamily.</text>
</comment>
<dbReference type="InterPro" id="IPR050710">
    <property type="entry name" value="Band7/mec-2_domain"/>
</dbReference>
<dbReference type="SUPFAM" id="SSF117892">
    <property type="entry name" value="Band 7/SPFH domain"/>
    <property type="match status" value="1"/>
</dbReference>
<dbReference type="PANTHER" id="PTHR43327:SF10">
    <property type="entry name" value="STOMATIN-LIKE PROTEIN 2, MITOCHONDRIAL"/>
    <property type="match status" value="1"/>
</dbReference>
<dbReference type="EMBL" id="CANI01000040">
    <property type="protein sequence ID" value="CCM78936.1"/>
    <property type="molecule type" value="Genomic_DNA"/>
</dbReference>
<dbReference type="HOGENOM" id="CLU_028182_0_0_5"/>
<dbReference type="Gene3D" id="3.30.479.30">
    <property type="entry name" value="Band 7 domain"/>
    <property type="match status" value="1"/>
</dbReference>
<feature type="transmembrane region" description="Helical" evidence="4">
    <location>
        <begin position="243"/>
        <end position="264"/>
    </location>
</feature>
<dbReference type="Pfam" id="PF01145">
    <property type="entry name" value="Band_7"/>
    <property type="match status" value="1"/>
</dbReference>
<dbReference type="eggNOG" id="COG0330">
    <property type="taxonomic scope" value="Bacteria"/>
</dbReference>
<dbReference type="STRING" id="1211777.BN77_p11634"/>
<feature type="transmembrane region" description="Helical" evidence="4">
    <location>
        <begin position="37"/>
        <end position="54"/>
    </location>
</feature>
<sequence>MAMPKAIFDETQQLPEINDRAGFQLAAVQAHDLASQGFKISIFVALLLLGALIANTLSLSAIWIAFFCTNAAALILFGTGLQSAYDIARWRREQAGLASLPLGRLQQWTIALVTSPWLSEDTREPDRFERLSGSVLLAGQSFLSRMGAHPLRVFCLALFACLIVYAGWSVRADDIALRTMTFLIITVCLAFAFLLLVTERRLAGIDAVEWREAKAVSQLARVPILVLIVSCFCLLLSTRGPGLSIKFLAALGGFVVLVGFELLLRASVAMFGPQNDSREPVLITTSLVAGALQWPPQPLIGLQSELQAKHGIDLRQVWAFSFIRRAAPAIIFGTLLLGWLMSGVREISMSNRGVYERFGKAEAVLHSGIHVGLPWPFGRVLPIENGSVHELATSVSTNINGEPPADAEGPAPESANRLWDATHISEKSQVIASGSDSEQSFQIVNMDVRFLYRIGLSDRAAMEAAYRIGDLPDLIESTANRVLVHDFARRTLNDVLSEGRLTLANDIASAVQKNLDDLNSGAEILAVVVEAIHPPAGAANAFHGVQAAQISAEALVARERGTAAEQANEAQLNASLVRDNAMATAREGIAASEVSKLRFEAEQSAFHEAGQAFLTEEYFNQLTTGLSRSKALVLDHRIGGNIAPTLDLRSRMLPVDPDTTAEPNTPHQSEKTGP</sequence>
<feature type="domain" description="Band 7" evidence="5">
    <location>
        <begin position="342"/>
        <end position="546"/>
    </location>
</feature>
<dbReference type="SMART" id="SM00244">
    <property type="entry name" value="PHB"/>
    <property type="match status" value="1"/>
</dbReference>
<feature type="transmembrane region" description="Helical" evidence="4">
    <location>
        <begin position="180"/>
        <end position="198"/>
    </location>
</feature>
<dbReference type="AlphaFoldDB" id="K0PQL8"/>
<protein>
    <submittedName>
        <fullName evidence="6">SPFH domain / Band 7 family protein</fullName>
    </submittedName>
</protein>
<keyword evidence="4" id="KW-1133">Transmembrane helix</keyword>
<organism evidence="6 7">
    <name type="scientific">Rhizobium mesoamericanum STM3625</name>
    <dbReference type="NCBI Taxonomy" id="1211777"/>
    <lineage>
        <taxon>Bacteria</taxon>
        <taxon>Pseudomonadati</taxon>
        <taxon>Pseudomonadota</taxon>
        <taxon>Alphaproteobacteria</taxon>
        <taxon>Hyphomicrobiales</taxon>
        <taxon>Rhizobiaceae</taxon>
        <taxon>Rhizobium/Agrobacterium group</taxon>
        <taxon>Rhizobium</taxon>
    </lineage>
</organism>
<evidence type="ECO:0000256" key="4">
    <source>
        <dbReference type="SAM" id="Phobius"/>
    </source>
</evidence>
<keyword evidence="4" id="KW-0812">Transmembrane</keyword>
<comment type="subcellular location">
    <subcellularLocation>
        <location evidence="1">Membrane</location>
        <topology evidence="1">Single-pass membrane protein</topology>
    </subcellularLocation>
</comment>
<proteinExistence type="inferred from homology"/>
<dbReference type="PANTHER" id="PTHR43327">
    <property type="entry name" value="STOMATIN-LIKE PROTEIN 2, MITOCHONDRIAL"/>
    <property type="match status" value="1"/>
</dbReference>
<feature type="transmembrane region" description="Helical" evidence="4">
    <location>
        <begin position="151"/>
        <end position="168"/>
    </location>
</feature>
<evidence type="ECO:0000256" key="1">
    <source>
        <dbReference type="ARBA" id="ARBA00004167"/>
    </source>
</evidence>
<dbReference type="InterPro" id="IPR036013">
    <property type="entry name" value="Band_7/SPFH_dom_sf"/>
</dbReference>
<comment type="caution">
    <text evidence="6">The sequence shown here is derived from an EMBL/GenBank/DDBJ whole genome shotgun (WGS) entry which is preliminary data.</text>
</comment>
<feature type="transmembrane region" description="Helical" evidence="4">
    <location>
        <begin position="219"/>
        <end position="237"/>
    </location>
</feature>